<dbReference type="Pfam" id="PF13193">
    <property type="entry name" value="AMP-binding_C"/>
    <property type="match status" value="1"/>
</dbReference>
<protein>
    <submittedName>
        <fullName evidence="5">Acyl-CoA synthetase</fullName>
    </submittedName>
</protein>
<keyword evidence="2" id="KW-0436">Ligase</keyword>
<dbReference type="InterPro" id="IPR025110">
    <property type="entry name" value="AMP-bd_C"/>
</dbReference>
<evidence type="ECO:0000259" key="3">
    <source>
        <dbReference type="Pfam" id="PF00501"/>
    </source>
</evidence>
<keyword evidence="6" id="KW-1185">Reference proteome</keyword>
<evidence type="ECO:0000259" key="4">
    <source>
        <dbReference type="Pfam" id="PF13193"/>
    </source>
</evidence>
<dbReference type="Pfam" id="PF00501">
    <property type="entry name" value="AMP-binding"/>
    <property type="match status" value="2"/>
</dbReference>
<dbReference type="Proteomes" id="UP001501676">
    <property type="component" value="Unassembled WGS sequence"/>
</dbReference>
<accession>A0ABP6TB83</accession>
<reference evidence="6" key="1">
    <citation type="journal article" date="2019" name="Int. J. Syst. Evol. Microbiol.">
        <title>The Global Catalogue of Microorganisms (GCM) 10K type strain sequencing project: providing services to taxonomists for standard genome sequencing and annotation.</title>
        <authorList>
            <consortium name="The Broad Institute Genomics Platform"/>
            <consortium name="The Broad Institute Genome Sequencing Center for Infectious Disease"/>
            <person name="Wu L."/>
            <person name="Ma J."/>
        </authorList>
    </citation>
    <scope>NUCLEOTIDE SEQUENCE [LARGE SCALE GENOMIC DNA]</scope>
    <source>
        <strain evidence="6">JCM 9458</strain>
    </source>
</reference>
<evidence type="ECO:0000256" key="1">
    <source>
        <dbReference type="ARBA" id="ARBA00006432"/>
    </source>
</evidence>
<dbReference type="Gene3D" id="3.30.300.30">
    <property type="match status" value="1"/>
</dbReference>
<gene>
    <name evidence="5" type="ORF">GCM10020369_76960</name>
</gene>
<dbReference type="EMBL" id="BAAAYN010000064">
    <property type="protein sequence ID" value="GAA3397279.1"/>
    <property type="molecule type" value="Genomic_DNA"/>
</dbReference>
<proteinExistence type="inferred from homology"/>
<evidence type="ECO:0000313" key="6">
    <source>
        <dbReference type="Proteomes" id="UP001501676"/>
    </source>
</evidence>
<comment type="caution">
    <text evidence="5">The sequence shown here is derived from an EMBL/GenBank/DDBJ whole genome shotgun (WGS) entry which is preliminary data.</text>
</comment>
<evidence type="ECO:0000256" key="2">
    <source>
        <dbReference type="ARBA" id="ARBA00022598"/>
    </source>
</evidence>
<dbReference type="InterPro" id="IPR045851">
    <property type="entry name" value="AMP-bd_C_sf"/>
</dbReference>
<dbReference type="Gene3D" id="3.40.50.12780">
    <property type="entry name" value="N-terminal domain of ligase-like"/>
    <property type="match status" value="1"/>
</dbReference>
<dbReference type="PANTHER" id="PTHR43201:SF5">
    <property type="entry name" value="MEDIUM-CHAIN ACYL-COA LIGASE ACSF2, MITOCHONDRIAL"/>
    <property type="match status" value="1"/>
</dbReference>
<dbReference type="SUPFAM" id="SSF56801">
    <property type="entry name" value="Acetyl-CoA synthetase-like"/>
    <property type="match status" value="1"/>
</dbReference>
<feature type="domain" description="AMP-dependent synthetase/ligase" evidence="3">
    <location>
        <begin position="107"/>
        <end position="283"/>
    </location>
</feature>
<dbReference type="InterPro" id="IPR000873">
    <property type="entry name" value="AMP-dep_synth/lig_dom"/>
</dbReference>
<dbReference type="InterPro" id="IPR042099">
    <property type="entry name" value="ANL_N_sf"/>
</dbReference>
<comment type="similarity">
    <text evidence="1">Belongs to the ATP-dependent AMP-binding enzyme family.</text>
</comment>
<name>A0ABP6TB83_9ACTN</name>
<evidence type="ECO:0000313" key="5">
    <source>
        <dbReference type="EMBL" id="GAA3397279.1"/>
    </source>
</evidence>
<organism evidence="5 6">
    <name type="scientific">Cryptosporangium minutisporangium</name>
    <dbReference type="NCBI Taxonomy" id="113569"/>
    <lineage>
        <taxon>Bacteria</taxon>
        <taxon>Bacillati</taxon>
        <taxon>Actinomycetota</taxon>
        <taxon>Actinomycetes</taxon>
        <taxon>Cryptosporangiales</taxon>
        <taxon>Cryptosporangiaceae</taxon>
        <taxon>Cryptosporangium</taxon>
    </lineage>
</organism>
<sequence length="435" mass="46530">MEVVTAVEHEALQRAAAGGLYEAGVVSGDRIAVFAQPTSGVLAVVLGALRRGVIPVMLDPGLPAAERAELLADCRPVLTVDGPEAVDALLTGPSLTLAPAPLGRPMHYTSGTSGRRKGVWSGVLTPDDADALLAEEVELWRFDAADRHLVLSPLYHSAPLRFAAGTLLSGGTVLLPGKFEPTVALAVISEHRPTTTFCVPTQLRRLLATGPLPSLSSFRLLAHAGEPCPAPLKERVVEAFGDEVVAEFYGSTEGQFTVCPATEWRSRPGTVGRARPHRQLSVDADGVVWCAVPGYARFAYWDAPEKTADAWRGDAFSVGDIGRLDADGYLYLEGRRDDLVITGGVNVYPREVERVLDRCPGVEEIAVFGVEDEHWGQRLCAAVVGSASADELQAFAAAELPPARRPKEYHSVPEMPRTGTGKIRRLDLPTALGLR</sequence>
<dbReference type="PANTHER" id="PTHR43201">
    <property type="entry name" value="ACYL-COA SYNTHETASE"/>
    <property type="match status" value="1"/>
</dbReference>
<feature type="domain" description="AMP-binding enzyme C-terminal" evidence="4">
    <location>
        <begin position="351"/>
        <end position="422"/>
    </location>
</feature>
<feature type="domain" description="AMP-dependent synthetase/ligase" evidence="3">
    <location>
        <begin position="11"/>
        <end position="80"/>
    </location>
</feature>